<dbReference type="InterPro" id="IPR032071">
    <property type="entry name" value="DUF4806"/>
</dbReference>
<name>A0A8S1E5R8_9INSE</name>
<feature type="region of interest" description="Disordered" evidence="2">
    <location>
        <begin position="497"/>
        <end position="531"/>
    </location>
</feature>
<evidence type="ECO:0000259" key="3">
    <source>
        <dbReference type="Pfam" id="PF16064"/>
    </source>
</evidence>
<comment type="caution">
    <text evidence="4">The sequence shown here is derived from an EMBL/GenBank/DDBJ whole genome shotgun (WGS) entry which is preliminary data.</text>
</comment>
<feature type="compositionally biased region" description="Basic residues" evidence="2">
    <location>
        <begin position="451"/>
        <end position="460"/>
    </location>
</feature>
<feature type="coiled-coil region" evidence="1">
    <location>
        <begin position="7"/>
        <end position="34"/>
    </location>
</feature>
<accession>A0A8S1E5R8</accession>
<organism evidence="4 5">
    <name type="scientific">Cloeon dipterum</name>
    <dbReference type="NCBI Taxonomy" id="197152"/>
    <lineage>
        <taxon>Eukaryota</taxon>
        <taxon>Metazoa</taxon>
        <taxon>Ecdysozoa</taxon>
        <taxon>Arthropoda</taxon>
        <taxon>Hexapoda</taxon>
        <taxon>Insecta</taxon>
        <taxon>Pterygota</taxon>
        <taxon>Palaeoptera</taxon>
        <taxon>Ephemeroptera</taxon>
        <taxon>Pisciforma</taxon>
        <taxon>Baetidae</taxon>
        <taxon>Cloeon</taxon>
    </lineage>
</organism>
<dbReference type="PANTHER" id="PTHR34153">
    <property type="entry name" value="SI:CH211-262H13.3-RELATED-RELATED"/>
    <property type="match status" value="1"/>
</dbReference>
<feature type="compositionally biased region" description="Acidic residues" evidence="2">
    <location>
        <begin position="497"/>
        <end position="507"/>
    </location>
</feature>
<feature type="compositionally biased region" description="Acidic residues" evidence="2">
    <location>
        <begin position="516"/>
        <end position="529"/>
    </location>
</feature>
<keyword evidence="5" id="KW-1185">Reference proteome</keyword>
<evidence type="ECO:0000256" key="1">
    <source>
        <dbReference type="SAM" id="Coils"/>
    </source>
</evidence>
<evidence type="ECO:0000313" key="4">
    <source>
        <dbReference type="EMBL" id="CAB3388322.1"/>
    </source>
</evidence>
<feature type="domain" description="DUF4806" evidence="3">
    <location>
        <begin position="337"/>
        <end position="412"/>
    </location>
</feature>
<dbReference type="AlphaFoldDB" id="A0A8S1E5R8"/>
<gene>
    <name evidence="4" type="ORF">CLODIP_2_CD11264</name>
</gene>
<feature type="region of interest" description="Disordered" evidence="2">
    <location>
        <begin position="448"/>
        <end position="469"/>
    </location>
</feature>
<feature type="compositionally biased region" description="Polar residues" evidence="2">
    <location>
        <begin position="210"/>
        <end position="230"/>
    </location>
</feature>
<sequence length="666" mass="74931">MKRRTMTDEEESIVENAECDVENAAEEHTNMQRYKFVVVEFGKRKGHQGTFEILSSRWVCGGHTYWPPYRNSLQFVKMLQRHLEPVREVWPTFPIKRIVGETEDFQTAEKLLEDSDADKETVVRSSRGKVPCRYLNSPEVKNVTGKKRAQKRNVSSTLRNSLATGNEDSSDDVNGSSSEIEEQDCVPEPKIIDISDLASKLATHIETEATETQQNAGGSQADAEQTQTSPEIGKTKPSVTIPPSDDDDDLVEGSIFEYNCLDNEDLSLDEAQQTKTLEVSAKSDESSKDLKDYIDKKFETLSKMIAERFDELSFILTSKSAASNPTLTNVDKVYQSLPCKSYEEFKTFEDALNSPDVVSSLIKRLRLFHGPNLTAFVNICLRKVMSNEMAEKFTWHGVSNQGKIIKLEFRSTKTAAMLQRAVVDELPKLKTTPPANLQNFTHGVQSWLKDAKKRSSKSRSRAGSEQRTEMDAQDIVFDISIWESPVPVTLKALEELSELDSGEEDVDSQEKRDFEGGSENEDEEQETNDLDVNLENAEEEMDEMDSTDEEYTLGLEGLAAILAFRLRADSSLVGSTQENDNLSNMPAWISPYSKIGFINPSDLCKSHVFTLDGIFGQLHGEKWEDINMNQGVAKCFEKLCSQKVPRSSFEHGKIIRQVKAPGQNEI</sequence>
<evidence type="ECO:0000256" key="2">
    <source>
        <dbReference type="SAM" id="MobiDB-lite"/>
    </source>
</evidence>
<dbReference type="OrthoDB" id="6614320at2759"/>
<feature type="region of interest" description="Disordered" evidence="2">
    <location>
        <begin position="137"/>
        <end position="189"/>
    </location>
</feature>
<feature type="region of interest" description="Disordered" evidence="2">
    <location>
        <begin position="210"/>
        <end position="251"/>
    </location>
</feature>
<reference evidence="4 5" key="1">
    <citation type="submission" date="2020-04" db="EMBL/GenBank/DDBJ databases">
        <authorList>
            <person name="Alioto T."/>
            <person name="Alioto T."/>
            <person name="Gomez Garrido J."/>
        </authorList>
    </citation>
    <scope>NUCLEOTIDE SEQUENCE [LARGE SCALE GENOMIC DNA]</scope>
</reference>
<proteinExistence type="predicted"/>
<dbReference type="PANTHER" id="PTHR34153:SF2">
    <property type="entry name" value="SI:CH211-262H13.3-RELATED"/>
    <property type="match status" value="1"/>
</dbReference>
<dbReference type="EMBL" id="CADEPI010000750">
    <property type="protein sequence ID" value="CAB3388322.1"/>
    <property type="molecule type" value="Genomic_DNA"/>
</dbReference>
<dbReference type="Proteomes" id="UP000494165">
    <property type="component" value="Unassembled WGS sequence"/>
</dbReference>
<feature type="compositionally biased region" description="Polar residues" evidence="2">
    <location>
        <begin position="152"/>
        <end position="178"/>
    </location>
</feature>
<protein>
    <recommendedName>
        <fullName evidence="3">DUF4806 domain-containing protein</fullName>
    </recommendedName>
</protein>
<evidence type="ECO:0000313" key="5">
    <source>
        <dbReference type="Proteomes" id="UP000494165"/>
    </source>
</evidence>
<keyword evidence="1" id="KW-0175">Coiled coil</keyword>
<dbReference type="Pfam" id="PF16064">
    <property type="entry name" value="DUF4806"/>
    <property type="match status" value="1"/>
</dbReference>